<evidence type="ECO:0000256" key="5">
    <source>
        <dbReference type="ARBA" id="ARBA00022989"/>
    </source>
</evidence>
<feature type="domain" description="Trichome birefringence-like C-terminal" evidence="7">
    <location>
        <begin position="97"/>
        <end position="382"/>
    </location>
</feature>
<dbReference type="InterPro" id="IPR029962">
    <property type="entry name" value="TBL"/>
</dbReference>
<dbReference type="InterPro" id="IPR026057">
    <property type="entry name" value="TBL_C"/>
</dbReference>
<dbReference type="OMA" id="FDQQNCM"/>
<evidence type="ECO:0000313" key="10">
    <source>
        <dbReference type="Proteomes" id="UP000594263"/>
    </source>
</evidence>
<protein>
    <recommendedName>
        <fullName evidence="11">Trichome birefringence-like N-terminal domain-containing protein</fullName>
    </recommendedName>
</protein>
<proteinExistence type="inferred from homology"/>
<keyword evidence="6" id="KW-0472">Membrane</keyword>
<comment type="subcellular location">
    <subcellularLocation>
        <location evidence="1">Membrane</location>
        <topology evidence="1">Single-pass membrane protein</topology>
    </subcellularLocation>
</comment>
<evidence type="ECO:0000313" key="9">
    <source>
        <dbReference type="EnsemblPlants" id="Kaladp1054s0002.1.v1.1"/>
    </source>
</evidence>
<evidence type="ECO:0000256" key="1">
    <source>
        <dbReference type="ARBA" id="ARBA00004167"/>
    </source>
</evidence>
<dbReference type="EnsemblPlants" id="Kaladp1054s0002.1.v1.1">
    <property type="protein sequence ID" value="Kaladp1054s0002.1.v1.1"/>
    <property type="gene ID" value="Kaladp1054s0002.v1.1"/>
</dbReference>
<dbReference type="Gramene" id="Kaladp1054s0002.1.v1.1">
    <property type="protein sequence ID" value="Kaladp1054s0002.1.v1.1"/>
    <property type="gene ID" value="Kaladp1054s0002.v1.1"/>
</dbReference>
<dbReference type="PANTHER" id="PTHR32285">
    <property type="entry name" value="PROTEIN TRICHOME BIREFRINGENCE-LIKE 9-RELATED"/>
    <property type="match status" value="1"/>
</dbReference>
<organism evidence="9 10">
    <name type="scientific">Kalanchoe fedtschenkoi</name>
    <name type="common">Lavender scallops</name>
    <name type="synonym">South American air plant</name>
    <dbReference type="NCBI Taxonomy" id="63787"/>
    <lineage>
        <taxon>Eukaryota</taxon>
        <taxon>Viridiplantae</taxon>
        <taxon>Streptophyta</taxon>
        <taxon>Embryophyta</taxon>
        <taxon>Tracheophyta</taxon>
        <taxon>Spermatophyta</taxon>
        <taxon>Magnoliopsida</taxon>
        <taxon>eudicotyledons</taxon>
        <taxon>Gunneridae</taxon>
        <taxon>Pentapetalae</taxon>
        <taxon>Saxifragales</taxon>
        <taxon>Crassulaceae</taxon>
        <taxon>Kalanchoe</taxon>
    </lineage>
</organism>
<evidence type="ECO:0000256" key="4">
    <source>
        <dbReference type="ARBA" id="ARBA00022968"/>
    </source>
</evidence>
<evidence type="ECO:0000256" key="2">
    <source>
        <dbReference type="ARBA" id="ARBA00007727"/>
    </source>
</evidence>
<dbReference type="GO" id="GO:0005794">
    <property type="term" value="C:Golgi apparatus"/>
    <property type="evidence" value="ECO:0007669"/>
    <property type="project" value="TreeGrafter"/>
</dbReference>
<keyword evidence="4" id="KW-0735">Signal-anchor</keyword>
<feature type="domain" description="Trichome birefringence-like N-terminal" evidence="8">
    <location>
        <begin position="45"/>
        <end position="96"/>
    </location>
</feature>
<comment type="similarity">
    <text evidence="2">Belongs to the PC-esterase family. TBL subfamily.</text>
</comment>
<evidence type="ECO:0000256" key="3">
    <source>
        <dbReference type="ARBA" id="ARBA00022692"/>
    </source>
</evidence>
<name>A0A7N0VK04_KALFE</name>
<accession>A0A7N0VK04</accession>
<dbReference type="Pfam" id="PF14416">
    <property type="entry name" value="PMR5N"/>
    <property type="match status" value="1"/>
</dbReference>
<keyword evidence="3" id="KW-0812">Transmembrane</keyword>
<dbReference type="PANTHER" id="PTHR32285:SF13">
    <property type="entry name" value="TRICHOME BIREFRINGENCE-LIKE N-TERMINAL DOMAIN-CONTAINING PROTEIN"/>
    <property type="match status" value="1"/>
</dbReference>
<keyword evidence="10" id="KW-1185">Reference proteome</keyword>
<evidence type="ECO:0000259" key="8">
    <source>
        <dbReference type="Pfam" id="PF14416"/>
    </source>
</evidence>
<dbReference type="GO" id="GO:0016413">
    <property type="term" value="F:O-acetyltransferase activity"/>
    <property type="evidence" value="ECO:0007669"/>
    <property type="project" value="InterPro"/>
</dbReference>
<dbReference type="GO" id="GO:0016020">
    <property type="term" value="C:membrane"/>
    <property type="evidence" value="ECO:0007669"/>
    <property type="project" value="UniProtKB-SubCell"/>
</dbReference>
<evidence type="ECO:0008006" key="11">
    <source>
        <dbReference type="Google" id="ProtNLM"/>
    </source>
</evidence>
<keyword evidence="5" id="KW-1133">Transmembrane helix</keyword>
<sequence length="396" mass="45557">MVPLPLTSNRLILASLSIVCLPTLWYFSNQPWRLLRGVGGRSQICDVFRGRWVPFPDGPLYTNSSCPEIFDQQNCMKYGRPDTEFLKWRWKPNQCELPIFDAHRFLELVRGKSMAFVGDSVARNHMQSLMCLLSTAAAIPQTFTHIKDSKSRHWHYQDYDFTVASFWSPYLVKTEDVSGGNETYNRLVNLHVDEPHPDWASKIETFDYVIVSAARWFFGPQMYSLKNKTVGCFMCPSNHTRQLSMFYGYREAFRTTFDTLMRLENFRGVTFLRALSPAHFETGEWNEGGSCPRTEPVAQGSARLSELETELYKIQKEEFKRAQGRGGLKFQLIDATDAMLVRPDGHPNLYGHWSSENMTIADCVHWCLPGPIDAWNDFLLHMIATPNGDFNSTLEN</sequence>
<dbReference type="Pfam" id="PF13839">
    <property type="entry name" value="PC-Esterase"/>
    <property type="match status" value="1"/>
</dbReference>
<dbReference type="InterPro" id="IPR025846">
    <property type="entry name" value="TBL_N"/>
</dbReference>
<reference evidence="9" key="1">
    <citation type="submission" date="2021-01" db="UniProtKB">
        <authorList>
            <consortium name="EnsemblPlants"/>
        </authorList>
    </citation>
    <scope>IDENTIFICATION</scope>
</reference>
<dbReference type="AlphaFoldDB" id="A0A7N0VK04"/>
<dbReference type="Proteomes" id="UP000594263">
    <property type="component" value="Unplaced"/>
</dbReference>
<evidence type="ECO:0000259" key="7">
    <source>
        <dbReference type="Pfam" id="PF13839"/>
    </source>
</evidence>
<evidence type="ECO:0000256" key="6">
    <source>
        <dbReference type="ARBA" id="ARBA00023136"/>
    </source>
</evidence>